<dbReference type="GO" id="GO:0005524">
    <property type="term" value="F:ATP binding"/>
    <property type="evidence" value="ECO:0007669"/>
    <property type="project" value="UniProtKB-KW"/>
</dbReference>
<evidence type="ECO:0000256" key="9">
    <source>
        <dbReference type="PIRSR" id="PIRSR001529-2"/>
    </source>
</evidence>
<evidence type="ECO:0000313" key="13">
    <source>
        <dbReference type="Proteomes" id="UP001178507"/>
    </source>
</evidence>
<protein>
    <recommendedName>
        <fullName evidence="1">serine--tRNA ligase</fullName>
        <ecNumber evidence="1">6.1.1.11</ecNumber>
    </recommendedName>
    <alternativeName>
        <fullName evidence="7">Seryl-tRNA synthetase</fullName>
    </alternativeName>
</protein>
<dbReference type="SUPFAM" id="SSF46589">
    <property type="entry name" value="tRNA-binding arm"/>
    <property type="match status" value="1"/>
</dbReference>
<dbReference type="InterPro" id="IPR002317">
    <property type="entry name" value="Ser-tRNA-ligase_type_1"/>
</dbReference>
<name>A0AA36IEV2_9DINO</name>
<dbReference type="GO" id="GO:0004828">
    <property type="term" value="F:serine-tRNA ligase activity"/>
    <property type="evidence" value="ECO:0007669"/>
    <property type="project" value="UniProtKB-EC"/>
</dbReference>
<keyword evidence="6" id="KW-0030">Aminoacyl-tRNA synthetase</keyword>
<dbReference type="GO" id="GO:0006434">
    <property type="term" value="P:seryl-tRNA aminoacylation"/>
    <property type="evidence" value="ECO:0007669"/>
    <property type="project" value="InterPro"/>
</dbReference>
<dbReference type="InterPro" id="IPR045864">
    <property type="entry name" value="aa-tRNA-synth_II/BPL/LPL"/>
</dbReference>
<evidence type="ECO:0000256" key="5">
    <source>
        <dbReference type="ARBA" id="ARBA00022917"/>
    </source>
</evidence>
<keyword evidence="2" id="KW-0436">Ligase</keyword>
<feature type="binding site" evidence="8">
    <location>
        <position position="336"/>
    </location>
    <ligand>
        <name>L-serine</name>
        <dbReference type="ChEBI" id="CHEBI:33384"/>
    </ligand>
</feature>
<sequence length="494" mass="55558">MPIDINSLRVDRGGDPDAVREAQRSRFKADERVDGVLQLDRQWRECITSTRDLQTRLGVLQKEVIAPKKKKQLPCEAEVAEANELRQQLRQLESDAVRLEQERDELLSRLGNYVDASVPVSNDEDHNQVISMWPTHPPETGPMTHDELLWRIGGYNPERGAKVAGSRGYFLEDAGVILNQAILNFGLAFLRKRGYRAVQPPYFMRKDLMGAVAQLSDFNDQLYKVTKGDGADEAGDKYLIATSEQPLCAMHANLESLLIDSDMRLAESESTRLTQVLSCTLDIYGDAAAKFRKEILEEDQLPLRYAGLSTCFRTELGKAGKENRGIFRVHQFEKVEQFCLTAGDLVESTKMHEEMLRCAEEFYQALGIPYRVVNVVSGELNDAAIKKFDLEGWFAGQGQYRELVSCSNCTDFQSRALDVRCKKDKRLQHVHMLNATLVAAGRCICCLLEVYQTPTGVRVPPALVPFMGGLDFLPFVREPSRDPKKATKPVQPGA</sequence>
<feature type="domain" description="Aminoacyl-transfer RNA synthetases class-II family profile" evidence="11">
    <location>
        <begin position="144"/>
        <end position="465"/>
    </location>
</feature>
<proteinExistence type="predicted"/>
<dbReference type="PRINTS" id="PR00981">
    <property type="entry name" value="TRNASYNTHSER"/>
</dbReference>
<dbReference type="PIRSF" id="PIRSF001529">
    <property type="entry name" value="Ser-tRNA-synth_IIa"/>
    <property type="match status" value="1"/>
</dbReference>
<keyword evidence="10" id="KW-0175">Coiled coil</keyword>
<evidence type="ECO:0000259" key="11">
    <source>
        <dbReference type="PROSITE" id="PS50862"/>
    </source>
</evidence>
<dbReference type="Proteomes" id="UP001178507">
    <property type="component" value="Unassembled WGS sequence"/>
</dbReference>
<dbReference type="InterPro" id="IPR010978">
    <property type="entry name" value="tRNA-bd_arm"/>
</dbReference>
<evidence type="ECO:0000256" key="4">
    <source>
        <dbReference type="ARBA" id="ARBA00022840"/>
    </source>
</evidence>
<dbReference type="InterPro" id="IPR002314">
    <property type="entry name" value="aa-tRNA-synt_IIb"/>
</dbReference>
<evidence type="ECO:0000256" key="1">
    <source>
        <dbReference type="ARBA" id="ARBA00012840"/>
    </source>
</evidence>
<dbReference type="EMBL" id="CAUJNA010001234">
    <property type="protein sequence ID" value="CAJ1385420.1"/>
    <property type="molecule type" value="Genomic_DNA"/>
</dbReference>
<dbReference type="Gene3D" id="3.30.930.10">
    <property type="entry name" value="Bira Bifunctional Protein, Domain 2"/>
    <property type="match status" value="1"/>
</dbReference>
<keyword evidence="5" id="KW-0648">Protein biosynthesis</keyword>
<dbReference type="InterPro" id="IPR015866">
    <property type="entry name" value="Ser-tRNA-synth_1_N"/>
</dbReference>
<feature type="binding site" evidence="8">
    <location>
        <position position="434"/>
    </location>
    <ligand>
        <name>L-serine</name>
        <dbReference type="ChEBI" id="CHEBI:33384"/>
    </ligand>
</feature>
<keyword evidence="3" id="KW-0547">Nucleotide-binding</keyword>
<accession>A0AA36IEV2</accession>
<dbReference type="InterPro" id="IPR033729">
    <property type="entry name" value="SerRS_core"/>
</dbReference>
<evidence type="ECO:0000256" key="10">
    <source>
        <dbReference type="SAM" id="Coils"/>
    </source>
</evidence>
<keyword evidence="4 9" id="KW-0067">ATP-binding</keyword>
<evidence type="ECO:0000256" key="2">
    <source>
        <dbReference type="ARBA" id="ARBA00022598"/>
    </source>
</evidence>
<dbReference type="SUPFAM" id="SSF55681">
    <property type="entry name" value="Class II aaRS and biotin synthetases"/>
    <property type="match status" value="2"/>
</dbReference>
<evidence type="ECO:0000256" key="8">
    <source>
        <dbReference type="PIRSR" id="PIRSR001529-1"/>
    </source>
</evidence>
<evidence type="ECO:0000256" key="3">
    <source>
        <dbReference type="ARBA" id="ARBA00022741"/>
    </source>
</evidence>
<dbReference type="CDD" id="cd00770">
    <property type="entry name" value="SerRS_core"/>
    <property type="match status" value="1"/>
</dbReference>
<dbReference type="Pfam" id="PF00587">
    <property type="entry name" value="tRNA-synt_2b"/>
    <property type="match status" value="1"/>
</dbReference>
<keyword evidence="13" id="KW-1185">Reference proteome</keyword>
<comment type="caution">
    <text evidence="12">The sequence shown here is derived from an EMBL/GenBank/DDBJ whole genome shotgun (WGS) entry which is preliminary data.</text>
</comment>
<dbReference type="InterPro" id="IPR042103">
    <property type="entry name" value="SerRS_1_N_sf"/>
</dbReference>
<dbReference type="PANTHER" id="PTHR11778">
    <property type="entry name" value="SERYL-TRNA SYNTHETASE"/>
    <property type="match status" value="1"/>
</dbReference>
<evidence type="ECO:0000256" key="6">
    <source>
        <dbReference type="ARBA" id="ARBA00023146"/>
    </source>
</evidence>
<feature type="binding site" evidence="8">
    <location>
        <position position="242"/>
    </location>
    <ligand>
        <name>L-serine</name>
        <dbReference type="ChEBI" id="CHEBI:33384"/>
    </ligand>
</feature>
<feature type="binding site" evidence="9">
    <location>
        <begin position="313"/>
        <end position="315"/>
    </location>
    <ligand>
        <name>ATP</name>
        <dbReference type="ChEBI" id="CHEBI:30616"/>
    </ligand>
</feature>
<feature type="binding site" evidence="9">
    <location>
        <begin position="329"/>
        <end position="332"/>
    </location>
    <ligand>
        <name>ATP</name>
        <dbReference type="ChEBI" id="CHEBI:30616"/>
    </ligand>
</feature>
<evidence type="ECO:0000313" key="12">
    <source>
        <dbReference type="EMBL" id="CAJ1385420.1"/>
    </source>
</evidence>
<gene>
    <name evidence="12" type="ORF">EVOR1521_LOCUS12028</name>
</gene>
<feature type="coiled-coil region" evidence="10">
    <location>
        <begin position="75"/>
        <end position="109"/>
    </location>
</feature>
<feature type="binding site" evidence="9">
    <location>
        <begin position="402"/>
        <end position="405"/>
    </location>
    <ligand>
        <name>ATP</name>
        <dbReference type="ChEBI" id="CHEBI:30616"/>
    </ligand>
</feature>
<feature type="site" description="Important for serine binding" evidence="8">
    <location>
        <position position="436"/>
    </location>
</feature>
<dbReference type="EC" id="6.1.1.11" evidence="1"/>
<feature type="binding site" evidence="8">
    <location>
        <position position="313"/>
    </location>
    <ligand>
        <name>L-serine</name>
        <dbReference type="ChEBI" id="CHEBI:33384"/>
    </ligand>
</feature>
<reference evidence="12" key="1">
    <citation type="submission" date="2023-08" db="EMBL/GenBank/DDBJ databases">
        <authorList>
            <person name="Chen Y."/>
            <person name="Shah S."/>
            <person name="Dougan E. K."/>
            <person name="Thang M."/>
            <person name="Chan C."/>
        </authorList>
    </citation>
    <scope>NUCLEOTIDE SEQUENCE</scope>
</reference>
<dbReference type="Pfam" id="PF02403">
    <property type="entry name" value="Seryl_tRNA_N"/>
    <property type="match status" value="1"/>
</dbReference>
<dbReference type="InterPro" id="IPR006195">
    <property type="entry name" value="aa-tRNA-synth_II"/>
</dbReference>
<dbReference type="PROSITE" id="PS50862">
    <property type="entry name" value="AA_TRNA_LIGASE_II"/>
    <property type="match status" value="1"/>
</dbReference>
<dbReference type="AlphaFoldDB" id="A0AA36IEV2"/>
<dbReference type="Gene3D" id="1.10.287.40">
    <property type="entry name" value="Serine-tRNA synthetase, tRNA binding domain"/>
    <property type="match status" value="1"/>
</dbReference>
<organism evidence="12 13">
    <name type="scientific">Effrenium voratum</name>
    <dbReference type="NCBI Taxonomy" id="2562239"/>
    <lineage>
        <taxon>Eukaryota</taxon>
        <taxon>Sar</taxon>
        <taxon>Alveolata</taxon>
        <taxon>Dinophyceae</taxon>
        <taxon>Suessiales</taxon>
        <taxon>Symbiodiniaceae</taxon>
        <taxon>Effrenium</taxon>
    </lineage>
</organism>
<evidence type="ECO:0000256" key="7">
    <source>
        <dbReference type="ARBA" id="ARBA00031113"/>
    </source>
</evidence>